<dbReference type="EMBL" id="CM047941">
    <property type="protein sequence ID" value="KAI9902957.1"/>
    <property type="molecule type" value="Genomic_DNA"/>
</dbReference>
<protein>
    <submittedName>
        <fullName evidence="1">Uncharacterized protein</fullName>
    </submittedName>
</protein>
<evidence type="ECO:0000313" key="2">
    <source>
        <dbReference type="Proteomes" id="UP001163324"/>
    </source>
</evidence>
<reference evidence="1" key="1">
    <citation type="submission" date="2022-10" db="EMBL/GenBank/DDBJ databases">
        <title>Complete Genome of Trichothecium roseum strain YXFP-22015, a Plant Pathogen Isolated from Citrus.</title>
        <authorList>
            <person name="Wang Y."/>
            <person name="Zhu L."/>
        </authorList>
    </citation>
    <scope>NUCLEOTIDE SEQUENCE</scope>
    <source>
        <strain evidence="1">YXFP-22015</strain>
    </source>
</reference>
<dbReference type="Proteomes" id="UP001163324">
    <property type="component" value="Chromosome 2"/>
</dbReference>
<sequence>MKGGIAAAAIAAMATGANAINHRHAHELFAAKRGAEVEKTCGCTTIYTTITGEPTLVPVAPPTSTPVVSATPIPPAPVAPAPEPTSTSVHVPLPTDEPISCPTPGTYTFPATTVTVTDSTTVCVGTSTHVPPGTHTVGGVTTIVETATTITCPVATTVTDGDVVHSTITDTVYVCPTPGTYTIAPITTTVTEECDIEYPVPTSYAPGTYTAPELVLTVTETGFVTVCPYTSSETAAPEPTVAPSPSPIPQPPQPSPEVPEPSPEPSPAPEPTTSVAPEPSTKPSPKPSKPSNGGFDGSLGTDGDHYGITYTPYDGATGECKDASKVEKDISNIKNDGFDLVRVYSTDCDTIDTVAPACKKHGVRMIVGVFVKDSGCSYDTPEIKEQVDTLASWADWDMVDLFVVGNEAIMNSYCTAQELAALITTVKSKTGYPGSFSTAETLNIWQRTDVSGALCDVVDFTGANIHPYFNPDVSPIDAGDFVEGQIDLLDNICPGKKAINLECGWPKEGNGNGLALPGLIEQSIALASIRSKVGGKTVFFSYEDDEWKEPGSCNCEKSWGCGSYFTSLL</sequence>
<accession>A0ACC0V982</accession>
<gene>
    <name evidence="1" type="ORF">N3K66_002309</name>
</gene>
<proteinExistence type="predicted"/>
<keyword evidence="2" id="KW-1185">Reference proteome</keyword>
<evidence type="ECO:0000313" key="1">
    <source>
        <dbReference type="EMBL" id="KAI9902957.1"/>
    </source>
</evidence>
<organism evidence="1 2">
    <name type="scientific">Trichothecium roseum</name>
    <dbReference type="NCBI Taxonomy" id="47278"/>
    <lineage>
        <taxon>Eukaryota</taxon>
        <taxon>Fungi</taxon>
        <taxon>Dikarya</taxon>
        <taxon>Ascomycota</taxon>
        <taxon>Pezizomycotina</taxon>
        <taxon>Sordariomycetes</taxon>
        <taxon>Hypocreomycetidae</taxon>
        <taxon>Hypocreales</taxon>
        <taxon>Hypocreales incertae sedis</taxon>
        <taxon>Trichothecium</taxon>
    </lineage>
</organism>
<comment type="caution">
    <text evidence="1">The sequence shown here is derived from an EMBL/GenBank/DDBJ whole genome shotgun (WGS) entry which is preliminary data.</text>
</comment>
<name>A0ACC0V982_9HYPO</name>